<dbReference type="GO" id="GO:0047134">
    <property type="term" value="F:protein-disulfide reductase [NAD(P)H] activity"/>
    <property type="evidence" value="ECO:0007669"/>
    <property type="project" value="InterPro"/>
</dbReference>
<evidence type="ECO:0000313" key="3">
    <source>
        <dbReference type="EMBL" id="KAF7311130.1"/>
    </source>
</evidence>
<dbReference type="InterPro" id="IPR010357">
    <property type="entry name" value="TXNDC17_dom"/>
</dbReference>
<accession>A0A8H6T5B8</accession>
<evidence type="ECO:0000313" key="4">
    <source>
        <dbReference type="Proteomes" id="UP000613580"/>
    </source>
</evidence>
<protein>
    <submittedName>
        <fullName evidence="3">N-acetyltransferase domain-containing protein</fullName>
    </submittedName>
</protein>
<keyword evidence="4" id="KW-1185">Reference proteome</keyword>
<comment type="caution">
    <text evidence="3">The sequence shown here is derived from an EMBL/GenBank/DDBJ whole genome shotgun (WGS) entry which is preliminary data.</text>
</comment>
<reference evidence="3" key="1">
    <citation type="submission" date="2020-05" db="EMBL/GenBank/DDBJ databases">
        <title>Mycena genomes resolve the evolution of fungal bioluminescence.</title>
        <authorList>
            <person name="Tsai I.J."/>
        </authorList>
    </citation>
    <scope>NUCLEOTIDE SEQUENCE</scope>
    <source>
        <strain evidence="3">110903Hualien_Pintung</strain>
    </source>
</reference>
<organism evidence="3 4">
    <name type="scientific">Mycena chlorophos</name>
    <name type="common">Agaric fungus</name>
    <name type="synonym">Agaricus chlorophos</name>
    <dbReference type="NCBI Taxonomy" id="658473"/>
    <lineage>
        <taxon>Eukaryota</taxon>
        <taxon>Fungi</taxon>
        <taxon>Dikarya</taxon>
        <taxon>Basidiomycota</taxon>
        <taxon>Agaricomycotina</taxon>
        <taxon>Agaricomycetes</taxon>
        <taxon>Agaricomycetidae</taxon>
        <taxon>Agaricales</taxon>
        <taxon>Marasmiineae</taxon>
        <taxon>Mycenaceae</taxon>
        <taxon>Mycena</taxon>
    </lineage>
</organism>
<dbReference type="EMBL" id="JACAZE010000007">
    <property type="protein sequence ID" value="KAF7311130.1"/>
    <property type="molecule type" value="Genomic_DNA"/>
</dbReference>
<gene>
    <name evidence="3" type="ORF">HMN09_00657200</name>
</gene>
<evidence type="ECO:0000259" key="2">
    <source>
        <dbReference type="Pfam" id="PF06110"/>
    </source>
</evidence>
<dbReference type="InterPro" id="IPR036249">
    <property type="entry name" value="Thioredoxin-like_sf"/>
</dbReference>
<comment type="similarity">
    <text evidence="1">Belongs to the thioredoxin family.</text>
</comment>
<dbReference type="PANTHER" id="PTHR12452:SF0">
    <property type="entry name" value="THIOREDOXIN DOMAIN-CONTAINING PROTEIN 17"/>
    <property type="match status" value="1"/>
</dbReference>
<sequence length="131" mass="14179">MPLTVLENITEPARLLERDEVDYLVFYASIDPTHGQMWCGDCRRVEEVVRRVFDDAGSPSAAIVYVGSKPEWKNPSSAFRGEPFTLTDVPTIAKLERDGNGNVGIVKLVDTEIDAGLPAFVAGGRGVAEGA</sequence>
<dbReference type="Proteomes" id="UP000613580">
    <property type="component" value="Unassembled WGS sequence"/>
</dbReference>
<proteinExistence type="inferred from homology"/>
<dbReference type="Pfam" id="PF06110">
    <property type="entry name" value="TXD17-like_Trx"/>
    <property type="match status" value="1"/>
</dbReference>
<dbReference type="AlphaFoldDB" id="A0A8H6T5B8"/>
<dbReference type="PANTHER" id="PTHR12452">
    <property type="entry name" value="42-9-9 PROTEIN-RELATED"/>
    <property type="match status" value="1"/>
</dbReference>
<dbReference type="OrthoDB" id="78947at2759"/>
<dbReference type="GO" id="GO:0005829">
    <property type="term" value="C:cytosol"/>
    <property type="evidence" value="ECO:0007669"/>
    <property type="project" value="TreeGrafter"/>
</dbReference>
<keyword evidence="3" id="KW-0808">Transferase</keyword>
<dbReference type="GO" id="GO:0016740">
    <property type="term" value="F:transferase activity"/>
    <property type="evidence" value="ECO:0007669"/>
    <property type="project" value="UniProtKB-KW"/>
</dbReference>
<feature type="domain" description="Thioredoxin" evidence="2">
    <location>
        <begin position="17"/>
        <end position="98"/>
    </location>
</feature>
<dbReference type="Gene3D" id="3.40.30.10">
    <property type="entry name" value="Glutaredoxin"/>
    <property type="match status" value="1"/>
</dbReference>
<name>A0A8H6T5B8_MYCCL</name>
<dbReference type="InterPro" id="IPR045108">
    <property type="entry name" value="TXNDC17-like"/>
</dbReference>
<dbReference type="SUPFAM" id="SSF52833">
    <property type="entry name" value="Thioredoxin-like"/>
    <property type="match status" value="1"/>
</dbReference>
<evidence type="ECO:0000256" key="1">
    <source>
        <dbReference type="ARBA" id="ARBA00008987"/>
    </source>
</evidence>